<comment type="caution">
    <text evidence="1">The sequence shown here is derived from an EMBL/GenBank/DDBJ whole genome shotgun (WGS) entry which is preliminary data.</text>
</comment>
<organism evidence="1">
    <name type="scientific">marine sediment metagenome</name>
    <dbReference type="NCBI Taxonomy" id="412755"/>
    <lineage>
        <taxon>unclassified sequences</taxon>
        <taxon>metagenomes</taxon>
        <taxon>ecological metagenomes</taxon>
    </lineage>
</organism>
<evidence type="ECO:0000313" key="1">
    <source>
        <dbReference type="EMBL" id="KKM23845.1"/>
    </source>
</evidence>
<accession>A0A0F9L8G5</accession>
<proteinExistence type="predicted"/>
<dbReference type="AlphaFoldDB" id="A0A0F9L8G5"/>
<sequence length="61" mass="6826">MAKLIHSIQSWIGLSSDTKPSNPLVGSTFHESDTGEMFVYDGDIWTEDLRMIYAVSEGLTF</sequence>
<name>A0A0F9L8G5_9ZZZZ</name>
<gene>
    <name evidence="1" type="ORF">LCGC14_1611090</name>
</gene>
<dbReference type="EMBL" id="LAZR01013043">
    <property type="protein sequence ID" value="KKM23845.1"/>
    <property type="molecule type" value="Genomic_DNA"/>
</dbReference>
<protein>
    <submittedName>
        <fullName evidence="1">Uncharacterized protein</fullName>
    </submittedName>
</protein>
<reference evidence="1" key="1">
    <citation type="journal article" date="2015" name="Nature">
        <title>Complex archaea that bridge the gap between prokaryotes and eukaryotes.</title>
        <authorList>
            <person name="Spang A."/>
            <person name="Saw J.H."/>
            <person name="Jorgensen S.L."/>
            <person name="Zaremba-Niedzwiedzka K."/>
            <person name="Martijn J."/>
            <person name="Lind A.E."/>
            <person name="van Eijk R."/>
            <person name="Schleper C."/>
            <person name="Guy L."/>
            <person name="Ettema T.J."/>
        </authorList>
    </citation>
    <scope>NUCLEOTIDE SEQUENCE</scope>
</reference>